<dbReference type="InterPro" id="IPR014001">
    <property type="entry name" value="Helicase_ATP-bd"/>
</dbReference>
<dbReference type="Pfam" id="PF00176">
    <property type="entry name" value="SNF2-rel_dom"/>
    <property type="match status" value="1"/>
</dbReference>
<dbReference type="OrthoDB" id="9814088at2"/>
<evidence type="ECO:0000313" key="5">
    <source>
        <dbReference type="Proteomes" id="UP000298050"/>
    </source>
</evidence>
<keyword evidence="1 4" id="KW-0378">Hydrolase</keyword>
<dbReference type="InterPro" id="IPR038718">
    <property type="entry name" value="SNF2-like_sf"/>
</dbReference>
<dbReference type="SMART" id="SM00487">
    <property type="entry name" value="DEXDc"/>
    <property type="match status" value="1"/>
</dbReference>
<comment type="caution">
    <text evidence="4">The sequence shown here is derived from an EMBL/GenBank/DDBJ whole genome shotgun (WGS) entry which is preliminary data.</text>
</comment>
<sequence length="1080" mass="122243">MSSESFPHNQTLDIFAADAPEDRLVDSGYPAPDRFPLNLDGLKVENVVLSDLRSSAAPLIITGFASIDRLIDFCCDHCSSGDAVVRLLIGHEPFPSRRSTFTVNRADLTTEAEAYWLNQGISLLYSAKVIEMVNLLKSGRIEARYMPGHRRLHAKIYSGEPGITVGSSNFTEPGLRTQIEANARFSATKESKRYRELTAIAQNYWERGVSYQEQLIALLEKLLRVVSWEEALARACAELLEGEWAEKYLQGDYLTAAGNLWPSQKQGIAQALTVLSNQGSVLIADATGAGKTRMGTYLIGAVQDQIVRSGRMRQGKAIMVCPPAVEENWIRECSQNSVSLETFSHGKLSHKRARRHELTIDALRRAQILCVDEGHNFLNFKSNRTQELLRNMADHVVLLTATPINRSIVDLLRIADMLGADNLSPSILQAFDKMLGTKSINRQLTEPELEELRKEIRRFTVRRTKRQLNKQIEKDPLAYRDQDGRPCRFPDHLPKVYALDESASDRALAEEIQSLTDELYGVTHFFKPIEMPAILRNQGVSESRYLEGRLHSAKKLARYIVMASLRSSRAALLEHIEGTAAAIDYFQLDQFHKGSSTGNVLAQLNKIEGRVPENKLAIALPDWLTSPEAHAKASRHDQSIHRRIAECARKMSDARERTKANKLVELLDHHALILAFDSRPITLAFIDQLLRIQGRAETILAFGGAGTERDKILKHFARGSHTRGIVGLCSDSMSEGVNLQQASCLVHLDMPSVVRIAEQRAGRVDRMDSQHKAIEIWWPEDAEQFALRSDERFIERYETVEQLLGSNMPLPESMRTVQSDVVHARDMIHLAETADHHWDGIDDAFQPVRALVEGEHAIVTEEVYEHYRHTREKVLSRVSLVSAKNPWALFCVTGGSFGAPRWVLIPERRSRPITELSLITTTLRERLTPNTENKKLDEKSSHVLQHFLESLADNEISLLAQKKRRALEELSYVIQKLLTITGEQKAIDHLLRLKALLESPSNDHQPDWEEVASRWLDMIRPVWFERLSGRRNKPLLLKDIRKDLLARPEWLIQSLEENFREFPLLPGIEERIKACIIGVS</sequence>
<dbReference type="Pfam" id="PF00271">
    <property type="entry name" value="Helicase_C"/>
    <property type="match status" value="1"/>
</dbReference>
<evidence type="ECO:0000259" key="3">
    <source>
        <dbReference type="PROSITE" id="PS51194"/>
    </source>
</evidence>
<keyword evidence="1 4" id="KW-0067">ATP-binding</keyword>
<evidence type="ECO:0000259" key="2">
    <source>
        <dbReference type="PROSITE" id="PS51192"/>
    </source>
</evidence>
<dbReference type="SMART" id="SM00490">
    <property type="entry name" value="HELICc"/>
    <property type="match status" value="1"/>
</dbReference>
<dbReference type="GO" id="GO:0004386">
    <property type="term" value="F:helicase activity"/>
    <property type="evidence" value="ECO:0007669"/>
    <property type="project" value="UniProtKB-KW"/>
</dbReference>
<dbReference type="InterPro" id="IPR000330">
    <property type="entry name" value="SNF2_N"/>
</dbReference>
<dbReference type="EMBL" id="SRLE01000011">
    <property type="protein sequence ID" value="TGD72191.1"/>
    <property type="molecule type" value="Genomic_DNA"/>
</dbReference>
<dbReference type="SUPFAM" id="SSF52540">
    <property type="entry name" value="P-loop containing nucleoside triphosphate hydrolases"/>
    <property type="match status" value="2"/>
</dbReference>
<dbReference type="PROSITE" id="PS51192">
    <property type="entry name" value="HELICASE_ATP_BIND_1"/>
    <property type="match status" value="1"/>
</dbReference>
<dbReference type="CDD" id="cd09117">
    <property type="entry name" value="PLDc_Bfil_DEXD_like"/>
    <property type="match status" value="1"/>
</dbReference>
<keyword evidence="1 4" id="KW-0347">Helicase</keyword>
<evidence type="ECO:0000313" key="4">
    <source>
        <dbReference type="EMBL" id="TGD72191.1"/>
    </source>
</evidence>
<accession>A0A4Z0LY41</accession>
<keyword evidence="1 4" id="KW-0547">Nucleotide-binding</keyword>
<feature type="domain" description="Helicase ATP-binding" evidence="2">
    <location>
        <begin position="272"/>
        <end position="421"/>
    </location>
</feature>
<dbReference type="GO" id="GO:0005524">
    <property type="term" value="F:ATP binding"/>
    <property type="evidence" value="ECO:0007669"/>
    <property type="project" value="InterPro"/>
</dbReference>
<evidence type="ECO:0000256" key="1">
    <source>
        <dbReference type="ARBA" id="ARBA00022806"/>
    </source>
</evidence>
<feature type="domain" description="Helicase C-terminal" evidence="3">
    <location>
        <begin position="662"/>
        <end position="818"/>
    </location>
</feature>
<dbReference type="RefSeq" id="WP_135445680.1">
    <property type="nucleotide sequence ID" value="NZ_SRLE01000011.1"/>
</dbReference>
<dbReference type="InterPro" id="IPR001650">
    <property type="entry name" value="Helicase_C-like"/>
</dbReference>
<name>A0A4Z0LY41_9GAMM</name>
<gene>
    <name evidence="4" type="ORF">E4634_16115</name>
</gene>
<protein>
    <submittedName>
        <fullName evidence="4">Helicase</fullName>
    </submittedName>
</protein>
<reference evidence="4 5" key="1">
    <citation type="submission" date="2019-04" db="EMBL/GenBank/DDBJ databases">
        <title>Taxonomy of novel Haliea sp. from mangrove soil of West Coast of India.</title>
        <authorList>
            <person name="Verma A."/>
            <person name="Kumar P."/>
            <person name="Krishnamurthi S."/>
        </authorList>
    </citation>
    <scope>NUCLEOTIDE SEQUENCE [LARGE SCALE GENOMIC DNA]</scope>
    <source>
        <strain evidence="4 5">SAOS-164</strain>
    </source>
</reference>
<proteinExistence type="predicted"/>
<dbReference type="AlphaFoldDB" id="A0A4Z0LY41"/>
<keyword evidence="5" id="KW-1185">Reference proteome</keyword>
<dbReference type="Proteomes" id="UP000298050">
    <property type="component" value="Unassembled WGS sequence"/>
</dbReference>
<dbReference type="Gene3D" id="3.40.50.10810">
    <property type="entry name" value="Tandem AAA-ATPase domain"/>
    <property type="match status" value="2"/>
</dbReference>
<dbReference type="InterPro" id="IPR027417">
    <property type="entry name" value="P-loop_NTPase"/>
</dbReference>
<organism evidence="4 5">
    <name type="scientific">Mangrovimicrobium sediminis</name>
    <dbReference type="NCBI Taxonomy" id="2562682"/>
    <lineage>
        <taxon>Bacteria</taxon>
        <taxon>Pseudomonadati</taxon>
        <taxon>Pseudomonadota</taxon>
        <taxon>Gammaproteobacteria</taxon>
        <taxon>Cellvibrionales</taxon>
        <taxon>Halieaceae</taxon>
        <taxon>Mangrovimicrobium</taxon>
    </lineage>
</organism>
<dbReference type="PROSITE" id="PS51194">
    <property type="entry name" value="HELICASE_CTER"/>
    <property type="match status" value="1"/>
</dbReference>
<dbReference type="PANTHER" id="PTHR10799">
    <property type="entry name" value="SNF2/RAD54 HELICASE FAMILY"/>
    <property type="match status" value="1"/>
</dbReference>
<dbReference type="Gene3D" id="3.40.50.300">
    <property type="entry name" value="P-loop containing nucleotide triphosphate hydrolases"/>
    <property type="match status" value="1"/>
</dbReference>
<dbReference type="Gene3D" id="3.30.870.10">
    <property type="entry name" value="Endonuclease Chain A"/>
    <property type="match status" value="1"/>
</dbReference>